<dbReference type="GeneID" id="15807764"/>
<dbReference type="KEGG" id="beq:BEWA_043570"/>
<dbReference type="OrthoDB" id="361457at2759"/>
<organism evidence="1 2">
    <name type="scientific">Theileria equi strain WA</name>
    <dbReference type="NCBI Taxonomy" id="1537102"/>
    <lineage>
        <taxon>Eukaryota</taxon>
        <taxon>Sar</taxon>
        <taxon>Alveolata</taxon>
        <taxon>Apicomplexa</taxon>
        <taxon>Aconoidasida</taxon>
        <taxon>Piroplasmida</taxon>
        <taxon>Theileriidae</taxon>
        <taxon>Theileria</taxon>
    </lineage>
</organism>
<accession>L1LG45</accession>
<dbReference type="RefSeq" id="XP_004833768.1">
    <property type="nucleotide sequence ID" value="XM_004833711.1"/>
</dbReference>
<dbReference type="eggNOG" id="ENOG502QXQZ">
    <property type="taxonomic scope" value="Eukaryota"/>
</dbReference>
<evidence type="ECO:0000313" key="2">
    <source>
        <dbReference type="Proteomes" id="UP000031512"/>
    </source>
</evidence>
<reference evidence="1 2" key="1">
    <citation type="journal article" date="2012" name="BMC Genomics">
        <title>Comparative genomic analysis and phylogenetic position of Theileria equi.</title>
        <authorList>
            <person name="Kappmeyer L.S."/>
            <person name="Thiagarajan M."/>
            <person name="Herndon D.R."/>
            <person name="Ramsay J.D."/>
            <person name="Caler E."/>
            <person name="Djikeng A."/>
            <person name="Gillespie J.J."/>
            <person name="Lau A.O."/>
            <person name="Roalson E.H."/>
            <person name="Silva J.C."/>
            <person name="Silva M.G."/>
            <person name="Suarez C.E."/>
            <person name="Ueti M.W."/>
            <person name="Nene V.M."/>
            <person name="Mealey R.H."/>
            <person name="Knowles D.P."/>
            <person name="Brayton K.A."/>
        </authorList>
    </citation>
    <scope>NUCLEOTIDE SEQUENCE [LARGE SCALE GENOMIC DNA]</scope>
    <source>
        <strain evidence="1 2">WA</strain>
    </source>
</reference>
<dbReference type="VEuPathDB" id="PiroplasmaDB:BEWA_043570"/>
<dbReference type="EMBL" id="ACOU01000002">
    <property type="protein sequence ID" value="EKX74316.1"/>
    <property type="molecule type" value="Genomic_DNA"/>
</dbReference>
<sequence>MNKTVLTNCLNALNYGFSSDLARKDLIKFVTNQVQLVINLSKSISKIDIYDHSVINDDFLEKFFNRSTYIIGEVANGRKTNRKFGNSEQLKGLNNLVVEASCAVLITFCSRGNVNNKEKPILKLLSLVDVKKITPSNSISVLAGIHKSGLYKNFEVHSFVETLTTYVINKSSSVNYQIGCEISILLWHRVALLFMYYDFINHTHISQLKVLLHQSFRIINELAQYSRYDTISNVFNESLTIPLRSYEYNNLKQDSREIGIPNDILIHKTRKTLSYVVQSLYILYQYKPSILGTLKCELLEKLVKQIRLYETLRDFICDKHDSSDTHTKISLVLVDIVGDNRKVQHEVPIGDSNYTVDTVLTIK</sequence>
<comment type="caution">
    <text evidence="1">The sequence shown here is derived from an EMBL/GenBank/DDBJ whole genome shotgun (WGS) entry which is preliminary data.</text>
</comment>
<dbReference type="Proteomes" id="UP000031512">
    <property type="component" value="Unassembled WGS sequence"/>
</dbReference>
<dbReference type="AlphaFoldDB" id="L1LG45"/>
<proteinExistence type="predicted"/>
<name>L1LG45_THEEQ</name>
<gene>
    <name evidence="1" type="ORF">BEWA_043570</name>
</gene>
<protein>
    <submittedName>
        <fullName evidence="1">Uncharacterized protein</fullName>
    </submittedName>
</protein>
<keyword evidence="2" id="KW-1185">Reference proteome</keyword>
<evidence type="ECO:0000313" key="1">
    <source>
        <dbReference type="EMBL" id="EKX74316.1"/>
    </source>
</evidence>